<accession>A0AB39HMN1</accession>
<keyword evidence="4 6" id="KW-0408">Iron</keyword>
<dbReference type="InterPro" id="IPR009051">
    <property type="entry name" value="Helical_ferredxn"/>
</dbReference>
<evidence type="ECO:0000256" key="5">
    <source>
        <dbReference type="ARBA" id="ARBA00023014"/>
    </source>
</evidence>
<proteinExistence type="predicted"/>
<evidence type="ECO:0000256" key="6">
    <source>
        <dbReference type="PIRNR" id="PIRNR000139"/>
    </source>
</evidence>
<dbReference type="Gene3D" id="1.10.1060.10">
    <property type="entry name" value="Alpha-helical ferredoxin"/>
    <property type="match status" value="1"/>
</dbReference>
<evidence type="ECO:0000256" key="3">
    <source>
        <dbReference type="ARBA" id="ARBA00022737"/>
    </source>
</evidence>
<evidence type="ECO:0000259" key="7">
    <source>
        <dbReference type="PROSITE" id="PS51379"/>
    </source>
</evidence>
<comment type="catalytic activity">
    <reaction evidence="6">
        <text>(R)-lactate + A = pyruvate + AH2</text>
        <dbReference type="Rhea" id="RHEA:15089"/>
        <dbReference type="ChEBI" id="CHEBI:13193"/>
        <dbReference type="ChEBI" id="CHEBI:15361"/>
        <dbReference type="ChEBI" id="CHEBI:16004"/>
        <dbReference type="ChEBI" id="CHEBI:17499"/>
    </reaction>
</comment>
<dbReference type="Pfam" id="PF02754">
    <property type="entry name" value="CCG"/>
    <property type="match status" value="2"/>
</dbReference>
<dbReference type="GO" id="GO:0019154">
    <property type="term" value="F:glycolate dehydrogenase activity"/>
    <property type="evidence" value="ECO:0007669"/>
    <property type="project" value="UniProtKB-EC"/>
</dbReference>
<dbReference type="EC" id="1.1.99.14" evidence="6"/>
<comment type="catalytic activity">
    <reaction evidence="6">
        <text>glycolate + A = glyoxylate + AH2</text>
        <dbReference type="Rhea" id="RHEA:21264"/>
        <dbReference type="ChEBI" id="CHEBI:13193"/>
        <dbReference type="ChEBI" id="CHEBI:17499"/>
        <dbReference type="ChEBI" id="CHEBI:29805"/>
        <dbReference type="ChEBI" id="CHEBI:36655"/>
        <dbReference type="EC" id="1.1.99.14"/>
    </reaction>
</comment>
<keyword evidence="3" id="KW-0677">Repeat</keyword>
<evidence type="ECO:0000313" key="8">
    <source>
        <dbReference type="EMBL" id="XDK31795.1"/>
    </source>
</evidence>
<name>A0AB39HMN1_9BACI</name>
<dbReference type="AlphaFoldDB" id="A0AB39HMN1"/>
<protein>
    <recommendedName>
        <fullName evidence="6">Glycolate oxidase iron-sulfur subunit</fullName>
        <ecNumber evidence="6">1.1.99.14</ecNumber>
    </recommendedName>
</protein>
<dbReference type="InterPro" id="IPR017896">
    <property type="entry name" value="4Fe4S_Fe-S-bd"/>
</dbReference>
<organism evidence="8">
    <name type="scientific">Ornithinibacillus sp. 4-3</name>
    <dbReference type="NCBI Taxonomy" id="3231488"/>
    <lineage>
        <taxon>Bacteria</taxon>
        <taxon>Bacillati</taxon>
        <taxon>Bacillota</taxon>
        <taxon>Bacilli</taxon>
        <taxon>Bacillales</taxon>
        <taxon>Bacillaceae</taxon>
        <taxon>Ornithinibacillus</taxon>
    </lineage>
</organism>
<dbReference type="EMBL" id="CP162599">
    <property type="protein sequence ID" value="XDK31795.1"/>
    <property type="molecule type" value="Genomic_DNA"/>
</dbReference>
<keyword evidence="6" id="KW-0249">Electron transport</keyword>
<reference evidence="8" key="1">
    <citation type="submission" date="2024-07" db="EMBL/GenBank/DDBJ databases">
        <title>Halotolerant mesophilic bacterium Ornithinibacillus sp. 4-3, sp. nov., isolated from soil.</title>
        <authorList>
            <person name="Sidarenka A.V."/>
            <person name="Guliayeva D.E."/>
            <person name="Leanovich S.I."/>
            <person name="Hileuskaya K.S."/>
            <person name="Akhremchuk A.E."/>
            <person name="Sikolenko M.A."/>
            <person name="Valentovich L.N."/>
        </authorList>
    </citation>
    <scope>NUCLEOTIDE SEQUENCE</scope>
    <source>
        <strain evidence="8">4-3</strain>
    </source>
</reference>
<dbReference type="PANTHER" id="PTHR32479:SF17">
    <property type="entry name" value="GLYCOLATE OXIDASE IRON-SULFUR SUBUNIT"/>
    <property type="match status" value="1"/>
</dbReference>
<sequence>MAEDLKEKLAYDETFSCVQCGYCLPTCPTYVAFETETHSPRGRINLVKMAAEGKISLDEIRGPIELCLGCRACETVCPTNVEYGKIFTSAINVLTDKEKQTAKKSTLTARKWMFEKVLPNQTLLNTAGKGLFLYQKTRAYKLVRGLRLNYVLPKAVRQMEKITPKVAPAKKRKRTYPKAPTKPVIGFFSGCVMDTFFAKINDLAIKLLELAGYEVITIKEQTCCGALQHHAGEHKIAKGLAMKNIEAFEAYQFDYVINTIGGCGAALVEYPLHFTKDDPWHRRAEIFASKNKDISYLLAKADLPMDIAIDQRVAYQPSCHLTNVQKVVNEPLQLMKQVKGIEFLALPEANLCCGSAGIYNVIHYERSMQVLDLKINRIKEIKPTMIVTSNPGCHLQMLQGVEREQLTDQVEVVHLVELLARACGIEAS</sequence>
<evidence type="ECO:0000256" key="4">
    <source>
        <dbReference type="ARBA" id="ARBA00023004"/>
    </source>
</evidence>
<dbReference type="GO" id="GO:0051539">
    <property type="term" value="F:4 iron, 4 sulfur cluster binding"/>
    <property type="evidence" value="ECO:0007669"/>
    <property type="project" value="UniProtKB-UniRule"/>
</dbReference>
<dbReference type="InterPro" id="IPR017900">
    <property type="entry name" value="4Fe4S_Fe_S_CS"/>
</dbReference>
<keyword evidence="5 6" id="KW-0411">Iron-sulfur</keyword>
<dbReference type="SUPFAM" id="SSF54862">
    <property type="entry name" value="4Fe-4S ferredoxins"/>
    <property type="match status" value="1"/>
</dbReference>
<dbReference type="InterPro" id="IPR004017">
    <property type="entry name" value="Cys_rich_dom"/>
</dbReference>
<gene>
    <name evidence="8" type="ORF">AB4Y30_12255</name>
</gene>
<dbReference type="PANTHER" id="PTHR32479">
    <property type="entry name" value="GLYCOLATE OXIDASE IRON-SULFUR SUBUNIT"/>
    <property type="match status" value="1"/>
</dbReference>
<dbReference type="RefSeq" id="WP_368652519.1">
    <property type="nucleotide sequence ID" value="NZ_CP162599.1"/>
</dbReference>
<feature type="domain" description="4Fe-4S ferredoxin-type" evidence="7">
    <location>
        <begin position="53"/>
        <end position="81"/>
    </location>
</feature>
<evidence type="ECO:0000256" key="2">
    <source>
        <dbReference type="ARBA" id="ARBA00022723"/>
    </source>
</evidence>
<keyword evidence="2 6" id="KW-0479">Metal-binding</keyword>
<dbReference type="PROSITE" id="PS00198">
    <property type="entry name" value="4FE4S_FER_1"/>
    <property type="match status" value="1"/>
</dbReference>
<feature type="domain" description="4Fe-4S ferredoxin-type" evidence="7">
    <location>
        <begin position="7"/>
        <end position="38"/>
    </location>
</feature>
<dbReference type="PROSITE" id="PS51379">
    <property type="entry name" value="4FE4S_FER_2"/>
    <property type="match status" value="2"/>
</dbReference>
<keyword evidence="1 6" id="KW-0004">4Fe-4S</keyword>
<dbReference type="GO" id="GO:0046872">
    <property type="term" value="F:metal ion binding"/>
    <property type="evidence" value="ECO:0007669"/>
    <property type="project" value="UniProtKB-UniRule"/>
</dbReference>
<comment type="cofactor">
    <cofactor evidence="6">
        <name>[4Fe-4S] cluster</name>
        <dbReference type="ChEBI" id="CHEBI:49883"/>
    </cofactor>
    <text evidence="6">Binds 2 [4Fe-4S] clusters.</text>
</comment>
<dbReference type="Pfam" id="PF13183">
    <property type="entry name" value="Fer4_8"/>
    <property type="match status" value="1"/>
</dbReference>
<evidence type="ECO:0000256" key="1">
    <source>
        <dbReference type="ARBA" id="ARBA00022485"/>
    </source>
</evidence>
<comment type="function">
    <text evidence="6">Component of a complex that catalyzes the oxidation of glycolate to glyoxylate.</text>
</comment>
<dbReference type="PIRSF" id="PIRSF000139">
    <property type="entry name" value="Glc_ox_4Fe-4S"/>
    <property type="match status" value="1"/>
</dbReference>
<dbReference type="InterPro" id="IPR012257">
    <property type="entry name" value="Glc_ox_4Fe-4S"/>
</dbReference>
<keyword evidence="6" id="KW-0813">Transport</keyword>